<dbReference type="AlphaFoldDB" id="A0AAN8W459"/>
<dbReference type="EMBL" id="JBAMMX010000004">
    <property type="protein sequence ID" value="KAK6941212.1"/>
    <property type="molecule type" value="Genomic_DNA"/>
</dbReference>
<feature type="binding site" evidence="6">
    <location>
        <position position="323"/>
    </location>
    <ligand>
        <name>ATP</name>
        <dbReference type="ChEBI" id="CHEBI:30616"/>
    </ligand>
</feature>
<evidence type="ECO:0000259" key="9">
    <source>
        <dbReference type="PROSITE" id="PS50011"/>
    </source>
</evidence>
<dbReference type="SUPFAM" id="SSF56112">
    <property type="entry name" value="Protein kinase-like (PK-like)"/>
    <property type="match status" value="1"/>
</dbReference>
<evidence type="ECO:0000313" key="10">
    <source>
        <dbReference type="EMBL" id="KAK6941212.1"/>
    </source>
</evidence>
<dbReference type="PROSITE" id="PS00107">
    <property type="entry name" value="PROTEIN_KINASE_ATP"/>
    <property type="match status" value="1"/>
</dbReference>
<keyword evidence="10" id="KW-0418">Kinase</keyword>
<evidence type="ECO:0000256" key="4">
    <source>
        <dbReference type="ARBA" id="ARBA00022786"/>
    </source>
</evidence>
<evidence type="ECO:0000256" key="8">
    <source>
        <dbReference type="SAM" id="MobiDB-lite"/>
    </source>
</evidence>
<dbReference type="Gene3D" id="1.10.510.10">
    <property type="entry name" value="Transferase(Phosphotransferase) domain 1"/>
    <property type="match status" value="1"/>
</dbReference>
<reference evidence="10 11" key="1">
    <citation type="submission" date="2023-12" db="EMBL/GenBank/DDBJ databases">
        <title>A high-quality genome assembly for Dillenia turbinata (Dilleniales).</title>
        <authorList>
            <person name="Chanderbali A."/>
        </authorList>
    </citation>
    <scope>NUCLEOTIDE SEQUENCE [LARGE SCALE GENOMIC DNA]</scope>
    <source>
        <strain evidence="10">LSX21</strain>
        <tissue evidence="10">Leaf</tissue>
    </source>
</reference>
<dbReference type="InterPro" id="IPR000719">
    <property type="entry name" value="Prot_kinase_dom"/>
</dbReference>
<keyword evidence="7" id="KW-0175">Coiled coil</keyword>
<evidence type="ECO:0000256" key="2">
    <source>
        <dbReference type="ARBA" id="ARBA00012483"/>
    </source>
</evidence>
<dbReference type="GO" id="GO:0005524">
    <property type="term" value="F:ATP binding"/>
    <property type="evidence" value="ECO:0007669"/>
    <property type="project" value="UniProtKB-UniRule"/>
</dbReference>
<accession>A0AAN8W459</accession>
<keyword evidence="5 6" id="KW-0067">ATP-binding</keyword>
<feature type="coiled-coil region" evidence="7">
    <location>
        <begin position="211"/>
        <end position="279"/>
    </location>
</feature>
<dbReference type="InterPro" id="IPR011009">
    <property type="entry name" value="Kinase-like_dom_sf"/>
</dbReference>
<evidence type="ECO:0000256" key="6">
    <source>
        <dbReference type="PROSITE-ProRule" id="PRU10141"/>
    </source>
</evidence>
<evidence type="ECO:0000256" key="5">
    <source>
        <dbReference type="ARBA" id="ARBA00022840"/>
    </source>
</evidence>
<evidence type="ECO:0000256" key="1">
    <source>
        <dbReference type="ARBA" id="ARBA00000900"/>
    </source>
</evidence>
<dbReference type="Pfam" id="PF07714">
    <property type="entry name" value="PK_Tyr_Ser-Thr"/>
    <property type="match status" value="1"/>
</dbReference>
<comment type="catalytic activity">
    <reaction evidence="1">
        <text>S-ubiquitinyl-[E2 ubiquitin-conjugating enzyme]-L-cysteine + [acceptor protein]-L-lysine = [E2 ubiquitin-conjugating enzyme]-L-cysteine + N(6)-ubiquitinyl-[acceptor protein]-L-lysine.</text>
        <dbReference type="EC" id="2.3.2.27"/>
    </reaction>
</comment>
<dbReference type="GO" id="GO:0004672">
    <property type="term" value="F:protein kinase activity"/>
    <property type="evidence" value="ECO:0007669"/>
    <property type="project" value="InterPro"/>
</dbReference>
<dbReference type="PANTHER" id="PTHR45647:SF146">
    <property type="entry name" value="U-BOX DOMAIN-CONTAINING PROTEIN 35-LIKE"/>
    <property type="match status" value="1"/>
</dbReference>
<evidence type="ECO:0000313" key="11">
    <source>
        <dbReference type="Proteomes" id="UP001370490"/>
    </source>
</evidence>
<comment type="caution">
    <text evidence="10">The sequence shown here is derived from an EMBL/GenBank/DDBJ whole genome shotgun (WGS) entry which is preliminary data.</text>
</comment>
<keyword evidence="11" id="KW-1185">Reference proteome</keyword>
<feature type="domain" description="Protein kinase" evidence="9">
    <location>
        <begin position="296"/>
        <end position="559"/>
    </location>
</feature>
<organism evidence="10 11">
    <name type="scientific">Dillenia turbinata</name>
    <dbReference type="NCBI Taxonomy" id="194707"/>
    <lineage>
        <taxon>Eukaryota</taxon>
        <taxon>Viridiplantae</taxon>
        <taxon>Streptophyta</taxon>
        <taxon>Embryophyta</taxon>
        <taxon>Tracheophyta</taxon>
        <taxon>Spermatophyta</taxon>
        <taxon>Magnoliopsida</taxon>
        <taxon>eudicotyledons</taxon>
        <taxon>Gunneridae</taxon>
        <taxon>Pentapetalae</taxon>
        <taxon>Dilleniales</taxon>
        <taxon>Dilleniaceae</taxon>
        <taxon>Dillenia</taxon>
    </lineage>
</organism>
<gene>
    <name evidence="10" type="ORF">RJ641_026589</name>
</gene>
<dbReference type="InterPro" id="IPR001245">
    <property type="entry name" value="Ser-Thr/Tyr_kinase_cat_dom"/>
</dbReference>
<dbReference type="PROSITE" id="PS50011">
    <property type="entry name" value="PROTEIN_KINASE_DOM"/>
    <property type="match status" value="1"/>
</dbReference>
<evidence type="ECO:0000256" key="7">
    <source>
        <dbReference type="SAM" id="Coils"/>
    </source>
</evidence>
<sequence>MHANRFKKDVPRRVSRGAPEFCTVYVIGKGNTRSVRPATAPLPSPTPPRSPVLFQSIHIANQTILDEAAPQQINQKIFLSCSSEIEKSVSSLAAEKPQSRRSCESDDGQGLKTPSMDRSLYDYVDLGNSTPSCISMLDGRTFASSSTMADESYFMSPNSKEDLQAEIVRLKLELKQTMEMYSRACREAVTQKQKTKELTLWKLEEVKRLEKVQLAEEAALAIAKKEKAKRKAALEAAEAAQILAELEGQKRKNAEMKALQEAEEKKKILHLQASKQTDNRCRRYTTEEIKVATDNFSDAQKIGQGAYGSVFMGHLDHTQVAIKVLHTETTRGHSQFQQEVEVLTRVQHPNMVLLLGACPEYGCLVYEYTANGSLEHRLFCIGNTPPLPWQLRFRIAADIGTGLLFLHQAKPKRIVHRNLKPANLLLDSNFVSKIGDVGLARLVPPSIANSVTQYHTASTAGTFCYIDPEYQQTGILRTKSDVYSLGIVLLQLITAKPPIGLTYQVHSAIEKGNFAEILDPSVPDWPLEETLRFAKLGLQCAEMRHKDRPDLGKVVLPELNRLRELAEQDTPSIIQR</sequence>
<keyword evidence="10" id="KW-0808">Transferase</keyword>
<name>A0AAN8W459_9MAGN</name>
<evidence type="ECO:0000256" key="3">
    <source>
        <dbReference type="ARBA" id="ARBA00022741"/>
    </source>
</evidence>
<dbReference type="PANTHER" id="PTHR45647">
    <property type="entry name" value="OS02G0152300 PROTEIN"/>
    <property type="match status" value="1"/>
</dbReference>
<proteinExistence type="predicted"/>
<dbReference type="FunFam" id="3.30.200.20:FF:000162">
    <property type="entry name" value="Adenine nucleotide alpha hydrolase-like domain kinase"/>
    <property type="match status" value="1"/>
</dbReference>
<protein>
    <recommendedName>
        <fullName evidence="2">RING-type E3 ubiquitin transferase</fullName>
        <ecNumber evidence="2">2.3.2.27</ecNumber>
    </recommendedName>
</protein>
<dbReference type="Gene3D" id="3.30.200.20">
    <property type="entry name" value="Phosphorylase Kinase, domain 1"/>
    <property type="match status" value="1"/>
</dbReference>
<keyword evidence="4" id="KW-0833">Ubl conjugation pathway</keyword>
<dbReference type="Proteomes" id="UP001370490">
    <property type="component" value="Unassembled WGS sequence"/>
</dbReference>
<dbReference type="InterPro" id="IPR051348">
    <property type="entry name" value="U-box_ubiquitin_ligases"/>
</dbReference>
<keyword evidence="3 6" id="KW-0547">Nucleotide-binding</keyword>
<dbReference type="GO" id="GO:0061630">
    <property type="term" value="F:ubiquitin protein ligase activity"/>
    <property type="evidence" value="ECO:0007669"/>
    <property type="project" value="UniProtKB-EC"/>
</dbReference>
<dbReference type="EC" id="2.3.2.27" evidence="2"/>
<feature type="region of interest" description="Disordered" evidence="8">
    <location>
        <begin position="91"/>
        <end position="115"/>
    </location>
</feature>
<dbReference type="InterPro" id="IPR017441">
    <property type="entry name" value="Protein_kinase_ATP_BS"/>
</dbReference>